<evidence type="ECO:0000256" key="1">
    <source>
        <dbReference type="SAM" id="MobiDB-lite"/>
    </source>
</evidence>
<organism evidence="2 3">
    <name type="scientific">Wolfiporia cocos (strain MD-104)</name>
    <name type="common">Brown rot fungus</name>
    <dbReference type="NCBI Taxonomy" id="742152"/>
    <lineage>
        <taxon>Eukaryota</taxon>
        <taxon>Fungi</taxon>
        <taxon>Dikarya</taxon>
        <taxon>Basidiomycota</taxon>
        <taxon>Agaricomycotina</taxon>
        <taxon>Agaricomycetes</taxon>
        <taxon>Polyporales</taxon>
        <taxon>Phaeolaceae</taxon>
        <taxon>Wolfiporia</taxon>
    </lineage>
</organism>
<protein>
    <submittedName>
        <fullName evidence="2">Uncharacterized protein</fullName>
    </submittedName>
</protein>
<accession>A0A2H3J403</accession>
<feature type="compositionally biased region" description="Acidic residues" evidence="1">
    <location>
        <begin position="252"/>
        <end position="262"/>
    </location>
</feature>
<evidence type="ECO:0000313" key="2">
    <source>
        <dbReference type="EMBL" id="PCH34513.1"/>
    </source>
</evidence>
<dbReference type="EMBL" id="KB467832">
    <property type="protein sequence ID" value="PCH34513.1"/>
    <property type="molecule type" value="Genomic_DNA"/>
</dbReference>
<gene>
    <name evidence="2" type="ORF">WOLCODRAFT_155162</name>
</gene>
<dbReference type="AlphaFoldDB" id="A0A2H3J403"/>
<reference evidence="2 3" key="1">
    <citation type="journal article" date="2012" name="Science">
        <title>The Paleozoic origin of enzymatic lignin decomposition reconstructed from 31 fungal genomes.</title>
        <authorList>
            <person name="Floudas D."/>
            <person name="Binder M."/>
            <person name="Riley R."/>
            <person name="Barry K."/>
            <person name="Blanchette R.A."/>
            <person name="Henrissat B."/>
            <person name="Martinez A.T."/>
            <person name="Otillar R."/>
            <person name="Spatafora J.W."/>
            <person name="Yadav J.S."/>
            <person name="Aerts A."/>
            <person name="Benoit I."/>
            <person name="Boyd A."/>
            <person name="Carlson A."/>
            <person name="Copeland A."/>
            <person name="Coutinho P.M."/>
            <person name="de Vries R.P."/>
            <person name="Ferreira P."/>
            <person name="Findley K."/>
            <person name="Foster B."/>
            <person name="Gaskell J."/>
            <person name="Glotzer D."/>
            <person name="Gorecki P."/>
            <person name="Heitman J."/>
            <person name="Hesse C."/>
            <person name="Hori C."/>
            <person name="Igarashi K."/>
            <person name="Jurgens J.A."/>
            <person name="Kallen N."/>
            <person name="Kersten P."/>
            <person name="Kohler A."/>
            <person name="Kuees U."/>
            <person name="Kumar T.K.A."/>
            <person name="Kuo A."/>
            <person name="LaButti K."/>
            <person name="Larrondo L.F."/>
            <person name="Lindquist E."/>
            <person name="Ling A."/>
            <person name="Lombard V."/>
            <person name="Lucas S."/>
            <person name="Lundell T."/>
            <person name="Martin R."/>
            <person name="McLaughlin D.J."/>
            <person name="Morgenstern I."/>
            <person name="Morin E."/>
            <person name="Murat C."/>
            <person name="Nagy L.G."/>
            <person name="Nolan M."/>
            <person name="Ohm R.A."/>
            <person name="Patyshakuliyeva A."/>
            <person name="Rokas A."/>
            <person name="Ruiz-Duenas F.J."/>
            <person name="Sabat G."/>
            <person name="Salamov A."/>
            <person name="Samejima M."/>
            <person name="Schmutz J."/>
            <person name="Slot J.C."/>
            <person name="St John F."/>
            <person name="Stenlid J."/>
            <person name="Sun H."/>
            <person name="Sun S."/>
            <person name="Syed K."/>
            <person name="Tsang A."/>
            <person name="Wiebenga A."/>
            <person name="Young D."/>
            <person name="Pisabarro A."/>
            <person name="Eastwood D.C."/>
            <person name="Martin F."/>
            <person name="Cullen D."/>
            <person name="Grigoriev I.V."/>
            <person name="Hibbett D.S."/>
        </authorList>
    </citation>
    <scope>NUCLEOTIDE SEQUENCE [LARGE SCALE GENOMIC DNA]</scope>
    <source>
        <strain evidence="2 3">MD-104</strain>
    </source>
</reference>
<feature type="region of interest" description="Disordered" evidence="1">
    <location>
        <begin position="246"/>
        <end position="275"/>
    </location>
</feature>
<sequence>MANHDKASSAPPLTEAQKAVVTTKLHDYQQAATYSVERTEISNSLTQELKSKFEDLAEVEDSVLAAVKSEGMVEEPFKSNRRPVIKRGSPNWQEACNVETVGKGTSDEVKVQQAKLMAESNEENKKQVVLWGRVGMELWSELTKEQQEEFEGQVKSREGTMAAVQPNKINRKMQSWCKAFADQMATELGVRTLMLMAYSKDNQAYVELHDFNDAFDSAPSFKDRAEWENDLWGQWKAYSHEVLLDKRTSPGPDEEDDSGDSDDDRKFSLPMDDEGLPILPPYSPRKRLHLARIRQIIRLFLNRHYHEWVLLTKFQPDC</sequence>
<name>A0A2H3J403_WOLCO</name>
<evidence type="ECO:0000313" key="3">
    <source>
        <dbReference type="Proteomes" id="UP000218811"/>
    </source>
</evidence>
<proteinExistence type="predicted"/>
<keyword evidence="3" id="KW-1185">Reference proteome</keyword>
<dbReference type="Proteomes" id="UP000218811">
    <property type="component" value="Unassembled WGS sequence"/>
</dbReference>